<keyword evidence="2" id="KW-1185">Reference proteome</keyword>
<dbReference type="InterPro" id="IPR010297">
    <property type="entry name" value="DUF900_hydrolase"/>
</dbReference>
<name>A0A6I3KLF9_9HYPH</name>
<keyword evidence="1" id="KW-0378">Hydrolase</keyword>
<evidence type="ECO:0000313" key="2">
    <source>
        <dbReference type="Proteomes" id="UP000440694"/>
    </source>
</evidence>
<dbReference type="Proteomes" id="UP000440694">
    <property type="component" value="Unassembled WGS sequence"/>
</dbReference>
<accession>A0A6I3KLF9</accession>
<reference evidence="1 2" key="1">
    <citation type="submission" date="2019-11" db="EMBL/GenBank/DDBJ databases">
        <title>Identification of a novel strain.</title>
        <authorList>
            <person name="Xu Q."/>
            <person name="Wang G."/>
        </authorList>
    </citation>
    <scope>NUCLEOTIDE SEQUENCE [LARGE SCALE GENOMIC DNA]</scope>
    <source>
        <strain evidence="2">xq</strain>
    </source>
</reference>
<dbReference type="PANTHER" id="PTHR36513:SF1">
    <property type="entry name" value="TRANSMEMBRANE PROTEIN"/>
    <property type="match status" value="1"/>
</dbReference>
<gene>
    <name evidence="1" type="ORF">GIW81_04340</name>
</gene>
<dbReference type="Gene3D" id="3.40.50.1820">
    <property type="entry name" value="alpha/beta hydrolase"/>
    <property type="match status" value="1"/>
</dbReference>
<dbReference type="Pfam" id="PF05990">
    <property type="entry name" value="DUF900"/>
    <property type="match status" value="1"/>
</dbReference>
<comment type="caution">
    <text evidence="1">The sequence shown here is derived from an EMBL/GenBank/DDBJ whole genome shotgun (WGS) entry which is preliminary data.</text>
</comment>
<dbReference type="EMBL" id="WMBQ01000001">
    <property type="protein sequence ID" value="MTD93561.1"/>
    <property type="molecule type" value="Genomic_DNA"/>
</dbReference>
<evidence type="ECO:0000313" key="1">
    <source>
        <dbReference type="EMBL" id="MTD93561.1"/>
    </source>
</evidence>
<organism evidence="1 2">
    <name type="scientific">Hyphomicrobium album</name>
    <dbReference type="NCBI Taxonomy" id="2665159"/>
    <lineage>
        <taxon>Bacteria</taxon>
        <taxon>Pseudomonadati</taxon>
        <taxon>Pseudomonadota</taxon>
        <taxon>Alphaproteobacteria</taxon>
        <taxon>Hyphomicrobiales</taxon>
        <taxon>Hyphomicrobiaceae</taxon>
        <taxon>Hyphomicrobium</taxon>
    </lineage>
</organism>
<dbReference type="SUPFAM" id="SSF53474">
    <property type="entry name" value="alpha/beta-Hydrolases"/>
    <property type="match status" value="1"/>
</dbReference>
<protein>
    <submittedName>
        <fullName evidence="1">Alpha/beta hydrolase</fullName>
    </submittedName>
</protein>
<dbReference type="AlphaFoldDB" id="A0A6I3KLF9"/>
<dbReference type="GO" id="GO:0016787">
    <property type="term" value="F:hydrolase activity"/>
    <property type="evidence" value="ECO:0007669"/>
    <property type="project" value="UniProtKB-KW"/>
</dbReference>
<dbReference type="InterPro" id="IPR029058">
    <property type="entry name" value="AB_hydrolase_fold"/>
</dbReference>
<sequence>MPFFVEDFSMRKLASAMPRVRRAARLSHLVIAVLNLGFAVGAKADTNPPLQLSEGGKFVIATNRARTDDGTLTTTAGFSNERSPRLSYALIDQTQGETSDAEPIKVSPIEPRNIGEALARQPGAKQPVLLYVHGFNNSIEGATHLANHVAGKIGFKGDVAVFSWPSLASWTPASYRADAATVDASKVALAELLQALDAAPAVDRIHIISHSLGNRLLMRTLASAPRMRKLGQILLCSPDVERAEFLSAAPRIVAAAGGATLWVSDNDRALRVAPEFGGGGPRAGLISAGNGPIVLPNMATIDVSNETALFEFNHNAYMQVDDLFADLADVFDQNALRPWLNPAKQRHYARRTTRDNKAYWEFNR</sequence>
<dbReference type="PANTHER" id="PTHR36513">
    <property type="entry name" value="ABC TRANSMEMBRANE TYPE-1 DOMAIN-CONTAINING PROTEIN"/>
    <property type="match status" value="1"/>
</dbReference>
<proteinExistence type="predicted"/>